<feature type="compositionally biased region" description="Low complexity" evidence="1">
    <location>
        <begin position="145"/>
        <end position="157"/>
    </location>
</feature>
<sequence length="301" mass="33555">MIWLHHLFILSVATSTPQATAAFINSRRGTNANPNNQQIQQQQQTAVVSTAADAALAINSIKFMNTLCGRKNTADVRTFTQSITSSMGNTNNVHVQTKNDSCIEKQNASRDDDDETQWTLLNVFFRNEEQQDCPEIISPKTTDPSSSSLHNKSNTSLPQSTSTHETVAEYIGKLWFLPKDKGTIKFRETIRIISLGLDGETSTVECHTQYYNGSEWVDCSKVLCHFTSLSTNYQQVRTDITNDDDDAASTASLQQKVKMTLDCELLVWLPLPSVASKAVRKKISSVFEEIVAEFFDELAMA</sequence>
<evidence type="ECO:0000256" key="2">
    <source>
        <dbReference type="SAM" id="SignalP"/>
    </source>
</evidence>
<proteinExistence type="predicted"/>
<evidence type="ECO:0000313" key="4">
    <source>
        <dbReference type="Proteomes" id="UP001224775"/>
    </source>
</evidence>
<evidence type="ECO:0000313" key="3">
    <source>
        <dbReference type="EMBL" id="KAK1732339.1"/>
    </source>
</evidence>
<protein>
    <submittedName>
        <fullName evidence="3">Uncharacterized protein</fullName>
    </submittedName>
</protein>
<comment type="caution">
    <text evidence="3">The sequence shown here is derived from an EMBL/GenBank/DDBJ whole genome shotgun (WGS) entry which is preliminary data.</text>
</comment>
<name>A0AAD8XR85_9STRA</name>
<feature type="signal peptide" evidence="2">
    <location>
        <begin position="1"/>
        <end position="21"/>
    </location>
</feature>
<dbReference type="AlphaFoldDB" id="A0AAD8XR85"/>
<keyword evidence="4" id="KW-1185">Reference proteome</keyword>
<feature type="chain" id="PRO_5041988511" evidence="2">
    <location>
        <begin position="22"/>
        <end position="301"/>
    </location>
</feature>
<dbReference type="EMBL" id="JATAAI010000072">
    <property type="protein sequence ID" value="KAK1732339.1"/>
    <property type="molecule type" value="Genomic_DNA"/>
</dbReference>
<keyword evidence="2" id="KW-0732">Signal</keyword>
<accession>A0AAD8XR85</accession>
<feature type="region of interest" description="Disordered" evidence="1">
    <location>
        <begin position="133"/>
        <end position="162"/>
    </location>
</feature>
<gene>
    <name evidence="3" type="ORF">QTG54_016969</name>
</gene>
<dbReference type="Proteomes" id="UP001224775">
    <property type="component" value="Unassembled WGS sequence"/>
</dbReference>
<organism evidence="3 4">
    <name type="scientific">Skeletonema marinoi</name>
    <dbReference type="NCBI Taxonomy" id="267567"/>
    <lineage>
        <taxon>Eukaryota</taxon>
        <taxon>Sar</taxon>
        <taxon>Stramenopiles</taxon>
        <taxon>Ochrophyta</taxon>
        <taxon>Bacillariophyta</taxon>
        <taxon>Coscinodiscophyceae</taxon>
        <taxon>Thalassiosirophycidae</taxon>
        <taxon>Thalassiosirales</taxon>
        <taxon>Skeletonemataceae</taxon>
        <taxon>Skeletonema</taxon>
        <taxon>Skeletonema marinoi-dohrnii complex</taxon>
    </lineage>
</organism>
<reference evidence="3" key="1">
    <citation type="submission" date="2023-06" db="EMBL/GenBank/DDBJ databases">
        <title>Survivors Of The Sea: Transcriptome response of Skeletonema marinoi to long-term dormancy.</title>
        <authorList>
            <person name="Pinder M.I.M."/>
            <person name="Kourtchenko O."/>
            <person name="Robertson E.K."/>
            <person name="Larsson T."/>
            <person name="Maumus F."/>
            <person name="Osuna-Cruz C.M."/>
            <person name="Vancaester E."/>
            <person name="Stenow R."/>
            <person name="Vandepoele K."/>
            <person name="Ploug H."/>
            <person name="Bruchert V."/>
            <person name="Godhe A."/>
            <person name="Topel M."/>
        </authorList>
    </citation>
    <scope>NUCLEOTIDE SEQUENCE</scope>
    <source>
        <strain evidence="3">R05AC</strain>
    </source>
</reference>
<evidence type="ECO:0000256" key="1">
    <source>
        <dbReference type="SAM" id="MobiDB-lite"/>
    </source>
</evidence>